<dbReference type="Pfam" id="PF05069">
    <property type="entry name" value="Phage_tail_S"/>
    <property type="match status" value="1"/>
</dbReference>
<dbReference type="OrthoDB" id="2081253at2"/>
<reference evidence="1 2" key="1">
    <citation type="submission" date="2019-09" db="EMBL/GenBank/DDBJ databases">
        <title>Genome sequence of Roseospira marina, one of the more divergent members of the non-sulfur purple photosynthetic bacterial family, the Rhodospirillaceae.</title>
        <authorList>
            <person name="Meyer T."/>
            <person name="Kyndt J."/>
        </authorList>
    </citation>
    <scope>NUCLEOTIDE SEQUENCE [LARGE SCALE GENOMIC DNA]</scope>
    <source>
        <strain evidence="1 2">DSM 15113</strain>
    </source>
</reference>
<evidence type="ECO:0000313" key="1">
    <source>
        <dbReference type="EMBL" id="KAA5607139.1"/>
    </source>
</evidence>
<protein>
    <recommendedName>
        <fullName evidence="3">Phage virion morphogenesis protein</fullName>
    </recommendedName>
</protein>
<comment type="caution">
    <text evidence="1">The sequence shown here is derived from an EMBL/GenBank/DDBJ whole genome shotgun (WGS) entry which is preliminary data.</text>
</comment>
<name>A0A5M6IH93_9PROT</name>
<dbReference type="AlphaFoldDB" id="A0A5M6IH93"/>
<proteinExistence type="predicted"/>
<sequence>MASLSLPAPDRWYAAAELAGLPEMPGTVRQGTNLVYARIHQLGGTIRPKTAKALAVPVGDGIRLVQQVTIPARPYLGLSAEDRTEAGEIIADWITGAL</sequence>
<evidence type="ECO:0000313" key="2">
    <source>
        <dbReference type="Proteomes" id="UP000324065"/>
    </source>
</evidence>
<evidence type="ECO:0008006" key="3">
    <source>
        <dbReference type="Google" id="ProtNLM"/>
    </source>
</evidence>
<accession>A0A5M6IH93</accession>
<dbReference type="InterPro" id="IPR006522">
    <property type="entry name" value="Phage_virion_morphogenesis"/>
</dbReference>
<organism evidence="1 2">
    <name type="scientific">Roseospira marina</name>
    <dbReference type="NCBI Taxonomy" id="140057"/>
    <lineage>
        <taxon>Bacteria</taxon>
        <taxon>Pseudomonadati</taxon>
        <taxon>Pseudomonadota</taxon>
        <taxon>Alphaproteobacteria</taxon>
        <taxon>Rhodospirillales</taxon>
        <taxon>Rhodospirillaceae</taxon>
        <taxon>Roseospira</taxon>
    </lineage>
</organism>
<dbReference type="Proteomes" id="UP000324065">
    <property type="component" value="Unassembled WGS sequence"/>
</dbReference>
<dbReference type="EMBL" id="VWPJ01000002">
    <property type="protein sequence ID" value="KAA5607139.1"/>
    <property type="molecule type" value="Genomic_DNA"/>
</dbReference>
<gene>
    <name evidence="1" type="ORF">F1188_04355</name>
</gene>
<keyword evidence="2" id="KW-1185">Reference proteome</keyword>
<dbReference type="RefSeq" id="WP_150061150.1">
    <property type="nucleotide sequence ID" value="NZ_JACHII010000003.1"/>
</dbReference>